<dbReference type="AlphaFoldDB" id="A0A8X6I9I5"/>
<proteinExistence type="predicted"/>
<name>A0A8X6I9I5_NEPPI</name>
<comment type="caution">
    <text evidence="1">The sequence shown here is derived from an EMBL/GenBank/DDBJ whole genome shotgun (WGS) entry which is preliminary data.</text>
</comment>
<organism evidence="1 2">
    <name type="scientific">Nephila pilipes</name>
    <name type="common">Giant wood spider</name>
    <name type="synonym">Nephila maculata</name>
    <dbReference type="NCBI Taxonomy" id="299642"/>
    <lineage>
        <taxon>Eukaryota</taxon>
        <taxon>Metazoa</taxon>
        <taxon>Ecdysozoa</taxon>
        <taxon>Arthropoda</taxon>
        <taxon>Chelicerata</taxon>
        <taxon>Arachnida</taxon>
        <taxon>Araneae</taxon>
        <taxon>Araneomorphae</taxon>
        <taxon>Entelegynae</taxon>
        <taxon>Araneoidea</taxon>
        <taxon>Nephilidae</taxon>
        <taxon>Nephila</taxon>
    </lineage>
</organism>
<sequence>MEQNLSNKSLYQNQTDASNFQRISKYHSYQQTESATCNGSEQIISPSQITLPSFGSAFPYKATYKNPLDPINLVQGRLRDNNQSDTALPDNYSILDSCSSPTVSNISERSQEILEGCSLNVFLKNTTNADYTSMDDCIDGTATQNNVTPSILVPEIHSLEEIESHATDQPDTSETCVSRIPLHLMSINSPLKCVICGKKLSKKDYLGIEMCNRFDEIDDRCELVASDF</sequence>
<keyword evidence="2" id="KW-1185">Reference proteome</keyword>
<evidence type="ECO:0000313" key="1">
    <source>
        <dbReference type="EMBL" id="GFS36740.1"/>
    </source>
</evidence>
<protein>
    <submittedName>
        <fullName evidence="1">Uncharacterized protein</fullName>
    </submittedName>
</protein>
<dbReference type="Proteomes" id="UP000887013">
    <property type="component" value="Unassembled WGS sequence"/>
</dbReference>
<gene>
    <name evidence="1" type="ORF">NPIL_282011</name>
</gene>
<dbReference type="EMBL" id="BMAW01088818">
    <property type="protein sequence ID" value="GFS36740.1"/>
    <property type="molecule type" value="Genomic_DNA"/>
</dbReference>
<reference evidence="1" key="1">
    <citation type="submission" date="2020-08" db="EMBL/GenBank/DDBJ databases">
        <title>Multicomponent nature underlies the extraordinary mechanical properties of spider dragline silk.</title>
        <authorList>
            <person name="Kono N."/>
            <person name="Nakamura H."/>
            <person name="Mori M."/>
            <person name="Yoshida Y."/>
            <person name="Ohtoshi R."/>
            <person name="Malay A.D."/>
            <person name="Moran D.A.P."/>
            <person name="Tomita M."/>
            <person name="Numata K."/>
            <person name="Arakawa K."/>
        </authorList>
    </citation>
    <scope>NUCLEOTIDE SEQUENCE</scope>
</reference>
<accession>A0A8X6I9I5</accession>
<evidence type="ECO:0000313" key="2">
    <source>
        <dbReference type="Proteomes" id="UP000887013"/>
    </source>
</evidence>